<dbReference type="Proteomes" id="UP000029665">
    <property type="component" value="Unassembled WGS sequence"/>
</dbReference>
<keyword evidence="2" id="KW-1185">Reference proteome</keyword>
<evidence type="ECO:0000313" key="1">
    <source>
        <dbReference type="EMBL" id="CDO72347.1"/>
    </source>
</evidence>
<dbReference type="EMBL" id="CCBP010000112">
    <property type="protein sequence ID" value="CDO72347.1"/>
    <property type="molecule type" value="Genomic_DNA"/>
</dbReference>
<reference evidence="1" key="1">
    <citation type="submission" date="2014-01" db="EMBL/GenBank/DDBJ databases">
        <title>The genome of the white-rot fungus Pycnoporus cinnabarinus: a basidiomycete model with a versatile arsenal for lignocellulosic biomass breakdown.</title>
        <authorList>
            <person name="Levasseur A."/>
            <person name="Lomascolo A."/>
            <person name="Ruiz-Duenas F.J."/>
            <person name="Uzan E."/>
            <person name="Piumi F."/>
            <person name="Kues U."/>
            <person name="Ram A.F.J."/>
            <person name="Murat C."/>
            <person name="Haon M."/>
            <person name="Benoit I."/>
            <person name="Arfi Y."/>
            <person name="Chevret D."/>
            <person name="Drula E."/>
            <person name="Kwon M.J."/>
            <person name="Gouret P."/>
            <person name="Lesage-Meessen L."/>
            <person name="Lombard V."/>
            <person name="Mariette J."/>
            <person name="Noirot C."/>
            <person name="Park J."/>
            <person name="Patyshakuliyeva A."/>
            <person name="Wieneger R.A.B."/>
            <person name="Wosten H.A.B."/>
            <person name="Martin F."/>
            <person name="Coutinho P.M."/>
            <person name="de Vries R."/>
            <person name="Martinez A.T."/>
            <person name="Klopp C."/>
            <person name="Pontarotti P."/>
            <person name="Henrissat B."/>
            <person name="Record E."/>
        </authorList>
    </citation>
    <scope>NUCLEOTIDE SEQUENCE [LARGE SCALE GENOMIC DNA]</scope>
    <source>
        <strain evidence="1">BRFM137</strain>
    </source>
</reference>
<accession>A0A060SCZ5</accession>
<organism evidence="1 2">
    <name type="scientific">Pycnoporus cinnabarinus</name>
    <name type="common">Cinnabar-red polypore</name>
    <name type="synonym">Trametes cinnabarina</name>
    <dbReference type="NCBI Taxonomy" id="5643"/>
    <lineage>
        <taxon>Eukaryota</taxon>
        <taxon>Fungi</taxon>
        <taxon>Dikarya</taxon>
        <taxon>Basidiomycota</taxon>
        <taxon>Agaricomycotina</taxon>
        <taxon>Agaricomycetes</taxon>
        <taxon>Polyporales</taxon>
        <taxon>Polyporaceae</taxon>
        <taxon>Trametes</taxon>
    </lineage>
</organism>
<comment type="caution">
    <text evidence="1">The sequence shown here is derived from an EMBL/GenBank/DDBJ whole genome shotgun (WGS) entry which is preliminary data.</text>
</comment>
<protein>
    <submittedName>
        <fullName evidence="1">Uncharacterized protein</fullName>
    </submittedName>
</protein>
<gene>
    <name evidence="1" type="ORF">BN946_scf184977.g44</name>
</gene>
<name>A0A060SCZ5_PYCCI</name>
<dbReference type="STRING" id="5643.A0A060SCZ5"/>
<dbReference type="HOGENOM" id="CLU_2198291_0_0_1"/>
<proteinExistence type="predicted"/>
<dbReference type="OrthoDB" id="2744451at2759"/>
<dbReference type="AlphaFoldDB" id="A0A060SCZ5"/>
<evidence type="ECO:0000313" key="2">
    <source>
        <dbReference type="Proteomes" id="UP000029665"/>
    </source>
</evidence>
<sequence>MTSPNSSLVLLERYPKYRNKDVSLESYKRAEDAPPDPIRLFSRESLSDAHAHLQHHGACDAAGAVPKCLGRLDLTGEDMDAIAASHDIAKEWRALQEDESPPHAMLLE</sequence>